<dbReference type="Proteomes" id="UP000579812">
    <property type="component" value="Unassembled WGS sequence"/>
</dbReference>
<evidence type="ECO:0000256" key="1">
    <source>
        <dbReference type="SAM" id="MobiDB-lite"/>
    </source>
</evidence>
<gene>
    <name evidence="2" type="ORF">G5714_006307</name>
</gene>
<organism evidence="2 3">
    <name type="scientific">Onychostoma macrolepis</name>
    <dbReference type="NCBI Taxonomy" id="369639"/>
    <lineage>
        <taxon>Eukaryota</taxon>
        <taxon>Metazoa</taxon>
        <taxon>Chordata</taxon>
        <taxon>Craniata</taxon>
        <taxon>Vertebrata</taxon>
        <taxon>Euteleostomi</taxon>
        <taxon>Actinopterygii</taxon>
        <taxon>Neopterygii</taxon>
        <taxon>Teleostei</taxon>
        <taxon>Ostariophysi</taxon>
        <taxon>Cypriniformes</taxon>
        <taxon>Cyprinidae</taxon>
        <taxon>Acrossocheilinae</taxon>
        <taxon>Onychostoma</taxon>
    </lineage>
</organism>
<dbReference type="AlphaFoldDB" id="A0A7J6D3K5"/>
<reference evidence="2 3" key="1">
    <citation type="submission" date="2020-04" db="EMBL/GenBank/DDBJ databases">
        <title>Chromosome-level genome assembly of a cyprinid fish Onychostoma macrolepis by integration of Nanopore Sequencing, Bionano and Hi-C technology.</title>
        <authorList>
            <person name="Wang D."/>
        </authorList>
    </citation>
    <scope>NUCLEOTIDE SEQUENCE [LARGE SCALE GENOMIC DNA]</scope>
    <source>
        <strain evidence="2">SWU-2019</strain>
        <tissue evidence="2">Muscle</tissue>
    </source>
</reference>
<dbReference type="EMBL" id="JAAMOB010000005">
    <property type="protein sequence ID" value="KAF4113762.1"/>
    <property type="molecule type" value="Genomic_DNA"/>
</dbReference>
<comment type="caution">
    <text evidence="2">The sequence shown here is derived from an EMBL/GenBank/DDBJ whole genome shotgun (WGS) entry which is preliminary data.</text>
</comment>
<feature type="region of interest" description="Disordered" evidence="1">
    <location>
        <begin position="1"/>
        <end position="20"/>
    </location>
</feature>
<keyword evidence="3" id="KW-1185">Reference proteome</keyword>
<sequence length="323" mass="35263">MGINAVKSHMHGASHKAAVGRREQSQLSIASFCAPTATPLPNTTAELVKTATTATSAPSSADIRMGGKSPCSREGSSSLASDYEVRGCSQANEAQADPLIIAKLQFFLAISRTFNPFLTKYQTDEPVLPFLAKDLSELLKSLLRCFLKRELLHDLTPLQLTKVNVADEANWVPVMNADIGLGAESAIRASTSDRARVGELSVLIFRRACRQGLVTMVKKLQEKSPLKFPVVRAIACLDPTSMHRDPEWCLTKMKTTVQKFLQDSQLAGGISAGDVIVQQFESFLTVEARDECFLSFQPLQQQIDVFLHSASLTLSCQSSVRAF</sequence>
<evidence type="ECO:0000313" key="2">
    <source>
        <dbReference type="EMBL" id="KAF4113762.1"/>
    </source>
</evidence>
<accession>A0A7J6D3K5</accession>
<proteinExistence type="predicted"/>
<evidence type="ECO:0000313" key="3">
    <source>
        <dbReference type="Proteomes" id="UP000579812"/>
    </source>
</evidence>
<protein>
    <submittedName>
        <fullName evidence="2">Uncharacterized protein</fullName>
    </submittedName>
</protein>
<name>A0A7J6D3K5_9TELE</name>